<keyword evidence="4" id="KW-1185">Reference proteome</keyword>
<evidence type="ECO:0000259" key="1">
    <source>
        <dbReference type="Pfam" id="PF05699"/>
    </source>
</evidence>
<dbReference type="SUPFAM" id="SSF53098">
    <property type="entry name" value="Ribonuclease H-like"/>
    <property type="match status" value="1"/>
</dbReference>
<dbReference type="STRING" id="7719.ENSCINP00000029800"/>
<feature type="domain" description="DUF4371" evidence="2">
    <location>
        <begin position="99"/>
        <end position="311"/>
    </location>
</feature>
<dbReference type="InterPro" id="IPR008906">
    <property type="entry name" value="HATC_C_dom"/>
</dbReference>
<evidence type="ECO:0000259" key="2">
    <source>
        <dbReference type="Pfam" id="PF14291"/>
    </source>
</evidence>
<dbReference type="Ensembl" id="ENSCINT00000035716.1">
    <property type="protein sequence ID" value="ENSCINP00000029800.1"/>
    <property type="gene ID" value="ENSCING00000024340.1"/>
</dbReference>
<dbReference type="FunCoup" id="H2XJG8">
    <property type="interactions" value="3"/>
</dbReference>
<organism evidence="3 4">
    <name type="scientific">Ciona intestinalis</name>
    <name type="common">Transparent sea squirt</name>
    <name type="synonym">Ascidia intestinalis</name>
    <dbReference type="NCBI Taxonomy" id="7719"/>
    <lineage>
        <taxon>Eukaryota</taxon>
        <taxon>Metazoa</taxon>
        <taxon>Chordata</taxon>
        <taxon>Tunicata</taxon>
        <taxon>Ascidiacea</taxon>
        <taxon>Phlebobranchia</taxon>
        <taxon>Cionidae</taxon>
        <taxon>Ciona</taxon>
    </lineage>
</organism>
<reference evidence="3" key="3">
    <citation type="submission" date="2025-09" db="UniProtKB">
        <authorList>
            <consortium name="Ensembl"/>
        </authorList>
    </citation>
    <scope>IDENTIFICATION</scope>
</reference>
<dbReference type="AlphaFoldDB" id="H2XJG8"/>
<evidence type="ECO:0008006" key="5">
    <source>
        <dbReference type="Google" id="ProtNLM"/>
    </source>
</evidence>
<reference evidence="3" key="2">
    <citation type="submission" date="2025-08" db="UniProtKB">
        <authorList>
            <consortium name="Ensembl"/>
        </authorList>
    </citation>
    <scope>IDENTIFICATION</scope>
</reference>
<dbReference type="Pfam" id="PF05699">
    <property type="entry name" value="Dimer_Tnp_hAT"/>
    <property type="match status" value="1"/>
</dbReference>
<dbReference type="Proteomes" id="UP000008144">
    <property type="component" value="Unassembled WGS sequence"/>
</dbReference>
<dbReference type="PANTHER" id="PTHR45749">
    <property type="match status" value="1"/>
</dbReference>
<reference evidence="4" key="1">
    <citation type="journal article" date="2002" name="Science">
        <title>The draft genome of Ciona intestinalis: insights into chordate and vertebrate origins.</title>
        <authorList>
            <person name="Dehal P."/>
            <person name="Satou Y."/>
            <person name="Campbell R.K."/>
            <person name="Chapman J."/>
            <person name="Degnan B."/>
            <person name="De Tomaso A."/>
            <person name="Davidson B."/>
            <person name="Di Gregorio A."/>
            <person name="Gelpke M."/>
            <person name="Goodstein D.M."/>
            <person name="Harafuji N."/>
            <person name="Hastings K.E."/>
            <person name="Ho I."/>
            <person name="Hotta K."/>
            <person name="Huang W."/>
            <person name="Kawashima T."/>
            <person name="Lemaire P."/>
            <person name="Martinez D."/>
            <person name="Meinertzhagen I.A."/>
            <person name="Necula S."/>
            <person name="Nonaka M."/>
            <person name="Putnam N."/>
            <person name="Rash S."/>
            <person name="Saiga H."/>
            <person name="Satake M."/>
            <person name="Terry A."/>
            <person name="Yamada L."/>
            <person name="Wang H.G."/>
            <person name="Awazu S."/>
            <person name="Azumi K."/>
            <person name="Boore J."/>
            <person name="Branno M."/>
            <person name="Chin-Bow S."/>
            <person name="DeSantis R."/>
            <person name="Doyle S."/>
            <person name="Francino P."/>
            <person name="Keys D.N."/>
            <person name="Haga S."/>
            <person name="Hayashi H."/>
            <person name="Hino K."/>
            <person name="Imai K.S."/>
            <person name="Inaba K."/>
            <person name="Kano S."/>
            <person name="Kobayashi K."/>
            <person name="Kobayashi M."/>
            <person name="Lee B.I."/>
            <person name="Makabe K.W."/>
            <person name="Manohar C."/>
            <person name="Matassi G."/>
            <person name="Medina M."/>
            <person name="Mochizuki Y."/>
            <person name="Mount S."/>
            <person name="Morishita T."/>
            <person name="Miura S."/>
            <person name="Nakayama A."/>
            <person name="Nishizaka S."/>
            <person name="Nomoto H."/>
            <person name="Ohta F."/>
            <person name="Oishi K."/>
            <person name="Rigoutsos I."/>
            <person name="Sano M."/>
            <person name="Sasaki A."/>
            <person name="Sasakura Y."/>
            <person name="Shoguchi E."/>
            <person name="Shin-i T."/>
            <person name="Spagnuolo A."/>
            <person name="Stainier D."/>
            <person name="Suzuki M.M."/>
            <person name="Tassy O."/>
            <person name="Takatori N."/>
            <person name="Tokuoka M."/>
            <person name="Yagi K."/>
            <person name="Yoshizaki F."/>
            <person name="Wada S."/>
            <person name="Zhang C."/>
            <person name="Hyatt P.D."/>
            <person name="Larimer F."/>
            <person name="Detter C."/>
            <person name="Doggett N."/>
            <person name="Glavina T."/>
            <person name="Hawkins T."/>
            <person name="Richardson P."/>
            <person name="Lucas S."/>
            <person name="Kohara Y."/>
            <person name="Levine M."/>
            <person name="Satoh N."/>
            <person name="Rokhsar D.S."/>
        </authorList>
    </citation>
    <scope>NUCLEOTIDE SEQUENCE [LARGE SCALE GENOMIC DNA]</scope>
</reference>
<dbReference type="HOGENOM" id="CLU_006175_4_3_1"/>
<dbReference type="Pfam" id="PF14291">
    <property type="entry name" value="DUF4371"/>
    <property type="match status" value="1"/>
</dbReference>
<protein>
    <recommendedName>
        <fullName evidence="5">TTF-type domain-containing protein</fullName>
    </recommendedName>
</protein>
<sequence>IKKTIIAAGPKQPKGPFPKDPLKNGRSFSTNYYYYVTQSGLKLRRYWLCYSPNMDRVYCQPCYSFSLQNLWGTAGLNDWRHLSQQIRSHESSALHAETCVVYDQWRNSKTIEEALHGSLQEKTNFWHKVLERLLNITLMLAMCNLPFRGSSEDFSKDRKDNFLSIIQLLAKYDTVLDILLQLPKGSPKYLSPSIQNELISLLAEEVLRDIKSELQSAPFFAIILDTTQDVSKKDQLSEVFRYVKIVYHDDGTPSELKVVEAFNSFTEVEDSSAIGLHKLITDSIQQKRLDIKKCRGQGYDGAAVMSGKYSGLQKRIQDVAPHAYYVHCASHNLNLVLKDAMEAVTETRKFYDTIESVYSFFGHSIVRWQKLQNVQECSSPNPTLKTLNPTRWSGRYDAVYALKERFFDVMKCLTHIILTSTKPKERDEAMTIKKQMENFDFVFMLVVQCKVLQIVNIPSKAMQCKTIDLISAHKLLQTAAHDIAQLRRSFDAVIKEASSIASQWGLPRQFLNKRAKKTKTYFDEVSEGITLSDPKKRFRVTVFHPMMDKLSCQLINRFEGMKSVVTTYQVLEPSFLSSASHLDIEVEAKKFADKFADDVSPLFPSQILSIKTSFKEKIEHLKSAKEMASFLIVENASLATSYPDVCTAYMMYLTVPVTVATAERSFSKLKLIKNFLRSSMSQERLSGLSLLSIENERAKNLDFRKVIQQFASVKARRKNF</sequence>
<dbReference type="InterPro" id="IPR012337">
    <property type="entry name" value="RNaseH-like_sf"/>
</dbReference>
<evidence type="ECO:0000313" key="4">
    <source>
        <dbReference type="Proteomes" id="UP000008144"/>
    </source>
</evidence>
<name>H2XJG8_CIOIN</name>
<dbReference type="InParanoid" id="H2XJG8"/>
<dbReference type="InterPro" id="IPR025398">
    <property type="entry name" value="DUF4371"/>
</dbReference>
<evidence type="ECO:0000313" key="3">
    <source>
        <dbReference type="Ensembl" id="ENSCINP00000029800.1"/>
    </source>
</evidence>
<dbReference type="PANTHER" id="PTHR45749:SF37">
    <property type="entry name" value="OS05G0311600 PROTEIN"/>
    <property type="match status" value="1"/>
</dbReference>
<feature type="domain" description="HAT C-terminal dimerisation" evidence="1">
    <location>
        <begin position="639"/>
        <end position="695"/>
    </location>
</feature>
<dbReference type="GO" id="GO:0046983">
    <property type="term" value="F:protein dimerization activity"/>
    <property type="evidence" value="ECO:0007669"/>
    <property type="project" value="InterPro"/>
</dbReference>
<accession>H2XJG8</accession>
<dbReference type="OMA" id="CWLFGDR"/>
<dbReference type="GeneTree" id="ENSGT00940000164001"/>
<proteinExistence type="predicted"/>